<proteinExistence type="predicted"/>
<keyword evidence="3" id="KW-0808">Transferase</keyword>
<keyword evidence="3" id="KW-0328">Glycosyltransferase</keyword>
<sequence length="346" mass="37126">MPQDFASDVVAGSSSAAAGTNPNAGAGAGAGAGAAPRVVVLIPCYNEAVAIGQVVRDFRVALPDARVLVYDNNSNDGTAAVARDAGAIVRTETLQGKGHVLRRMFADVEADIYVLVDGDGTYEAAAAPALVRRLVEDDLDMVNASRVTDRTAAYRRGHVLGNRVLTGLVAAIFGKRLGDMLSGYRVFSRRFVKSFPALAAGFETETELTVHALELSMPIAEIPTRYVERPEGSHSKLRTYRDGWRILRTIVVLMKQERPLAFFGGIGIVLVVLALLLGLPVVAEFFRTHRVPRLPTAVLAMGLVMLSFLCFVCGLILDSVTRARLELKRLAYLALPGPDPRSNLAA</sequence>
<gene>
    <name evidence="3" type="ORF">NFI88_14990</name>
</gene>
<keyword evidence="1" id="KW-0472">Membrane</keyword>
<dbReference type="SUPFAM" id="SSF53448">
    <property type="entry name" value="Nucleotide-diphospho-sugar transferases"/>
    <property type="match status" value="1"/>
</dbReference>
<organism evidence="3 4">
    <name type="scientific">Rhizosaccharibacter radicis</name>
    <dbReference type="NCBI Taxonomy" id="2782605"/>
    <lineage>
        <taxon>Bacteria</taxon>
        <taxon>Pseudomonadati</taxon>
        <taxon>Pseudomonadota</taxon>
        <taxon>Alphaproteobacteria</taxon>
        <taxon>Acetobacterales</taxon>
        <taxon>Acetobacteraceae</taxon>
        <taxon>Rhizosaccharibacter</taxon>
    </lineage>
</organism>
<dbReference type="PANTHER" id="PTHR48090:SF7">
    <property type="entry name" value="RFBJ PROTEIN"/>
    <property type="match status" value="1"/>
</dbReference>
<evidence type="ECO:0000313" key="4">
    <source>
        <dbReference type="Proteomes" id="UP001524547"/>
    </source>
</evidence>
<keyword evidence="4" id="KW-1185">Reference proteome</keyword>
<accession>A0ABT1W1U9</accession>
<feature type="domain" description="Glycosyltransferase 2-like" evidence="2">
    <location>
        <begin position="40"/>
        <end position="192"/>
    </location>
</feature>
<dbReference type="GO" id="GO:0016757">
    <property type="term" value="F:glycosyltransferase activity"/>
    <property type="evidence" value="ECO:0007669"/>
    <property type="project" value="UniProtKB-KW"/>
</dbReference>
<evidence type="ECO:0000259" key="2">
    <source>
        <dbReference type="Pfam" id="PF00535"/>
    </source>
</evidence>
<name>A0ABT1W1U9_9PROT</name>
<dbReference type="Pfam" id="PF00535">
    <property type="entry name" value="Glycos_transf_2"/>
    <property type="match status" value="1"/>
</dbReference>
<dbReference type="InterPro" id="IPR050256">
    <property type="entry name" value="Glycosyltransferase_2"/>
</dbReference>
<dbReference type="EMBL" id="JAMZEJ010000009">
    <property type="protein sequence ID" value="MCQ8242142.1"/>
    <property type="molecule type" value="Genomic_DNA"/>
</dbReference>
<dbReference type="RefSeq" id="WP_422920895.1">
    <property type="nucleotide sequence ID" value="NZ_JAMZEJ010000009.1"/>
</dbReference>
<protein>
    <submittedName>
        <fullName evidence="3">Glycosyltransferase</fullName>
        <ecNumber evidence="3">2.4.-.-</ecNumber>
    </submittedName>
</protein>
<keyword evidence="1" id="KW-1133">Transmembrane helix</keyword>
<evidence type="ECO:0000256" key="1">
    <source>
        <dbReference type="SAM" id="Phobius"/>
    </source>
</evidence>
<keyword evidence="1" id="KW-0812">Transmembrane</keyword>
<dbReference type="InterPro" id="IPR029044">
    <property type="entry name" value="Nucleotide-diphossugar_trans"/>
</dbReference>
<comment type="caution">
    <text evidence="3">The sequence shown here is derived from an EMBL/GenBank/DDBJ whole genome shotgun (WGS) entry which is preliminary data.</text>
</comment>
<dbReference type="InterPro" id="IPR001173">
    <property type="entry name" value="Glyco_trans_2-like"/>
</dbReference>
<dbReference type="CDD" id="cd04179">
    <property type="entry name" value="DPM_DPG-synthase_like"/>
    <property type="match status" value="1"/>
</dbReference>
<dbReference type="Gene3D" id="3.90.550.10">
    <property type="entry name" value="Spore Coat Polysaccharide Biosynthesis Protein SpsA, Chain A"/>
    <property type="match status" value="1"/>
</dbReference>
<dbReference type="EC" id="2.4.-.-" evidence="3"/>
<dbReference type="PANTHER" id="PTHR48090">
    <property type="entry name" value="UNDECAPRENYL-PHOSPHATE 4-DEOXY-4-FORMAMIDO-L-ARABINOSE TRANSFERASE-RELATED"/>
    <property type="match status" value="1"/>
</dbReference>
<dbReference type="Proteomes" id="UP001524547">
    <property type="component" value="Unassembled WGS sequence"/>
</dbReference>
<feature type="transmembrane region" description="Helical" evidence="1">
    <location>
        <begin position="260"/>
        <end position="282"/>
    </location>
</feature>
<reference evidence="3 4" key="1">
    <citation type="submission" date="2022-06" db="EMBL/GenBank/DDBJ databases">
        <title>Rhizosaccharibacter gen. nov. sp. nov. KSS12, endophytic bacteria isolated from sugarcane.</title>
        <authorList>
            <person name="Pitiwittayakul N."/>
        </authorList>
    </citation>
    <scope>NUCLEOTIDE SEQUENCE [LARGE SCALE GENOMIC DNA]</scope>
    <source>
        <strain evidence="3 4">KSS12</strain>
    </source>
</reference>
<evidence type="ECO:0000313" key="3">
    <source>
        <dbReference type="EMBL" id="MCQ8242142.1"/>
    </source>
</evidence>
<feature type="transmembrane region" description="Helical" evidence="1">
    <location>
        <begin position="294"/>
        <end position="317"/>
    </location>
</feature>